<gene>
    <name evidence="4" type="primary">LOC108703712</name>
</gene>
<reference evidence="4" key="1">
    <citation type="submission" date="2025-08" db="UniProtKB">
        <authorList>
            <consortium name="RefSeq"/>
        </authorList>
    </citation>
    <scope>IDENTIFICATION</scope>
    <source>
        <strain evidence="4">J_2021</strain>
        <tissue evidence="4">Erythrocytes</tissue>
    </source>
</reference>
<dbReference type="RefSeq" id="XP_041435956.1">
    <property type="nucleotide sequence ID" value="XM_041580022.1"/>
</dbReference>
<name>A0A8J1M3T2_XENLA</name>
<accession>A0A8J1M3T2</accession>
<evidence type="ECO:0000313" key="3">
    <source>
        <dbReference type="Proteomes" id="UP000186698"/>
    </source>
</evidence>
<dbReference type="Proteomes" id="UP000186698">
    <property type="component" value="Chromosome 1S"/>
</dbReference>
<feature type="coiled-coil region" evidence="1">
    <location>
        <begin position="568"/>
        <end position="627"/>
    </location>
</feature>
<organism evidence="3 4">
    <name type="scientific">Xenopus laevis</name>
    <name type="common">African clawed frog</name>
    <dbReference type="NCBI Taxonomy" id="8355"/>
    <lineage>
        <taxon>Eukaryota</taxon>
        <taxon>Metazoa</taxon>
        <taxon>Chordata</taxon>
        <taxon>Craniata</taxon>
        <taxon>Vertebrata</taxon>
        <taxon>Euteleostomi</taxon>
        <taxon>Amphibia</taxon>
        <taxon>Batrachia</taxon>
        <taxon>Anura</taxon>
        <taxon>Pipoidea</taxon>
        <taxon>Pipidae</taxon>
        <taxon>Xenopodinae</taxon>
        <taxon>Xenopus</taxon>
        <taxon>Xenopus</taxon>
    </lineage>
</organism>
<protein>
    <submittedName>
        <fullName evidence="4">Colorectal mutant cancer protein isoform X1</fullName>
    </submittedName>
</protein>
<keyword evidence="3" id="KW-1185">Reference proteome</keyword>
<feature type="domain" description="Harmonin-binding protein USHBP1 PDZ-binding" evidence="2">
    <location>
        <begin position="229"/>
        <end position="292"/>
    </location>
</feature>
<sequence>MDESHKKDQVSDTLLLRDAGNGGTQCDLFLKLHEVISSLESCAWSWRSPSGSGSVDGSDTPSGNTTPCGAIMTFPLLAGLTEELQKVFPHDDKWLQSEISRYRQENAALRDKLRVTDREIDNSKLTLMEMMEEKDTLQIQISKLQGYLQEEAVFSLPTSMSSSPDCAELCNPTTETPLAVNDPLFSKQAPISTLQNMIQYLQDLSGIQPSLPCTPELQPSNMETEIEWLKGKLDCLKRLNAQLCATLEECKSDSGKLSMQLGKLESTCTAFRLALQSSEKCLKAYSVMLALTEAKGDIILGQMSDGDILNSGWSSLPKDLEIKTKLFMMEVKKTFRQDRTKLEADKGDARSPALPRLMPAFRFRTRNIPYMKNQILLHYLSGSRFYSPWLSEEDEQMLKNYVQHLKQDFASISVMENLQMGKGVHSEIAHLADIIKTKADNAIKVSSETSTSCPERLLRAQIVQDLFDTKEGLAELKASIQLLQTEKRALELQSLSYLEEEKAYMLIRDQLQQELSDWAQKKKDEDSGLEHPGYGRAALGHCEQSVPHTDMQRLLESLARGSEMKVHVEVLSKELDELTCRVHAQKAQSAKIIIDFFKAHRNLFITYQNAQRKYHEQQRRLESQAHMMSQCHIQQLHDLMQNILSLQAQQTARETGETSL</sequence>
<dbReference type="Pfam" id="PF10506">
    <property type="entry name" value="USHBP1_PDZ-bd"/>
    <property type="match status" value="1"/>
</dbReference>
<dbReference type="PANTHER" id="PTHR23347:SF5">
    <property type="entry name" value="HARMONIN-BINDING PROTEIN USHBP1"/>
    <property type="match status" value="1"/>
</dbReference>
<evidence type="ECO:0000313" key="4">
    <source>
        <dbReference type="RefSeq" id="XP_041435956.1"/>
    </source>
</evidence>
<dbReference type="GeneID" id="108703712"/>
<proteinExistence type="predicted"/>
<dbReference type="AlphaFoldDB" id="A0A8J1M3T2"/>
<dbReference type="InterPro" id="IPR040171">
    <property type="entry name" value="USBP1-like"/>
</dbReference>
<evidence type="ECO:0000256" key="1">
    <source>
        <dbReference type="SAM" id="Coils"/>
    </source>
</evidence>
<feature type="coiled-coil region" evidence="1">
    <location>
        <begin position="99"/>
        <end position="140"/>
    </location>
</feature>
<dbReference type="PANTHER" id="PTHR23347">
    <property type="entry name" value="COLORECTAL MUTANT CANCER PROTEIN MCC PROTEIN -RELATED"/>
    <property type="match status" value="1"/>
</dbReference>
<evidence type="ECO:0000259" key="2">
    <source>
        <dbReference type="Pfam" id="PF10506"/>
    </source>
</evidence>
<dbReference type="InterPro" id="IPR019536">
    <property type="entry name" value="USHBP1_PDZ-bd"/>
</dbReference>
<keyword evidence="1" id="KW-0175">Coiled coil</keyword>
<dbReference type="OrthoDB" id="6256369at2759"/>